<keyword evidence="1" id="KW-0472">Membrane</keyword>
<feature type="transmembrane region" description="Helical" evidence="1">
    <location>
        <begin position="6"/>
        <end position="31"/>
    </location>
</feature>
<name>A0A7C9H9T5_9RHOB</name>
<dbReference type="Pfam" id="PF05437">
    <property type="entry name" value="AzlD"/>
    <property type="match status" value="1"/>
</dbReference>
<evidence type="ECO:0000313" key="2">
    <source>
        <dbReference type="EMBL" id="MTJ03689.1"/>
    </source>
</evidence>
<evidence type="ECO:0000256" key="1">
    <source>
        <dbReference type="SAM" id="Phobius"/>
    </source>
</evidence>
<gene>
    <name evidence="2" type="ORF">FH759_03195</name>
</gene>
<accession>A0A7C9H9T5</accession>
<sequence>MDIDTTQLWVVIVLLGLGSFGLRFVFLGLIGDRPMPPWVLRHLRYTAVAVLPALVAPMVVWPAATGGALDAPRMIAALVTLGVGYFTKNVLMAIGLGAGSLYLFLYLL</sequence>
<reference evidence="2 3" key="1">
    <citation type="submission" date="2019-06" db="EMBL/GenBank/DDBJ databases">
        <title>Enrichment of Autotrophic Halophilic Microorganisms from Red Sea Brine Pool Using Microbial Electrosynthesis System.</title>
        <authorList>
            <person name="Alqahtani M.F."/>
            <person name="Bajracharya S."/>
            <person name="Katuri K.P."/>
            <person name="Ali M."/>
            <person name="Saikaly P.E."/>
        </authorList>
    </citation>
    <scope>NUCLEOTIDE SEQUENCE [LARGE SCALE GENOMIC DNA]</scope>
    <source>
        <strain evidence="2">MES6</strain>
    </source>
</reference>
<evidence type="ECO:0000313" key="3">
    <source>
        <dbReference type="Proteomes" id="UP000483078"/>
    </source>
</evidence>
<dbReference type="RefSeq" id="WP_026758238.1">
    <property type="nucleotide sequence ID" value="NZ_VENJ01000004.1"/>
</dbReference>
<comment type="caution">
    <text evidence="2">The sequence shown here is derived from an EMBL/GenBank/DDBJ whole genome shotgun (WGS) entry which is preliminary data.</text>
</comment>
<dbReference type="Proteomes" id="UP000483078">
    <property type="component" value="Unassembled WGS sequence"/>
</dbReference>
<proteinExistence type="predicted"/>
<feature type="transmembrane region" description="Helical" evidence="1">
    <location>
        <begin position="90"/>
        <end position="107"/>
    </location>
</feature>
<dbReference type="AlphaFoldDB" id="A0A7C9H9T5"/>
<dbReference type="EMBL" id="VENJ01000004">
    <property type="protein sequence ID" value="MTJ03689.1"/>
    <property type="molecule type" value="Genomic_DNA"/>
</dbReference>
<keyword evidence="1" id="KW-1133">Transmembrane helix</keyword>
<feature type="transmembrane region" description="Helical" evidence="1">
    <location>
        <begin position="43"/>
        <end position="64"/>
    </location>
</feature>
<protein>
    <submittedName>
        <fullName evidence="2">AzlD domain-containing protein</fullName>
    </submittedName>
</protein>
<organism evidence="2 3">
    <name type="scientific">Sediminimonas qiaohouensis</name>
    <dbReference type="NCBI Taxonomy" id="552061"/>
    <lineage>
        <taxon>Bacteria</taxon>
        <taxon>Pseudomonadati</taxon>
        <taxon>Pseudomonadota</taxon>
        <taxon>Alphaproteobacteria</taxon>
        <taxon>Rhodobacterales</taxon>
        <taxon>Roseobacteraceae</taxon>
        <taxon>Sediminimonas</taxon>
    </lineage>
</organism>
<keyword evidence="1" id="KW-0812">Transmembrane</keyword>
<dbReference type="InterPro" id="IPR008407">
    <property type="entry name" value="Brnchd-chn_aa_trnsp_AzlD"/>
</dbReference>